<dbReference type="RefSeq" id="WP_089688554.1">
    <property type="nucleotide sequence ID" value="NZ_FNFO01000019.1"/>
</dbReference>
<protein>
    <submittedName>
        <fullName evidence="2">Uncharacterized protein</fullName>
    </submittedName>
</protein>
<evidence type="ECO:0000313" key="2">
    <source>
        <dbReference type="EMBL" id="SDM66990.1"/>
    </source>
</evidence>
<evidence type="ECO:0000313" key="3">
    <source>
        <dbReference type="Proteomes" id="UP000198510"/>
    </source>
</evidence>
<name>A0A1G9V4E6_9BACT</name>
<accession>A0A1G9V4E6</accession>
<organism evidence="2 3">
    <name type="scientific">Catalinimonas alkaloidigena</name>
    <dbReference type="NCBI Taxonomy" id="1075417"/>
    <lineage>
        <taxon>Bacteria</taxon>
        <taxon>Pseudomonadati</taxon>
        <taxon>Bacteroidota</taxon>
        <taxon>Cytophagia</taxon>
        <taxon>Cytophagales</taxon>
        <taxon>Catalimonadaceae</taxon>
        <taxon>Catalinimonas</taxon>
    </lineage>
</organism>
<gene>
    <name evidence="2" type="ORF">SAMN05421823_11912</name>
</gene>
<evidence type="ECO:0000256" key="1">
    <source>
        <dbReference type="SAM" id="MobiDB-lite"/>
    </source>
</evidence>
<sequence>MSSIQLLVPETVPVPIPCSPPPARSGKTRPGKGKTHHKRKKRRSRQRGRFRLTTEEWTALAKASVVIKFWDNRYPRGKRFLAFRRHRRGVLCTEEDEIGQLKRMVLRKNAHIEYCYLYVKSVSGLWVYMERYDPFLLQWLPPADRSSGYTR</sequence>
<keyword evidence="3" id="KW-1185">Reference proteome</keyword>
<dbReference type="STRING" id="1075417.SAMN05421823_11912"/>
<reference evidence="2 3" key="1">
    <citation type="submission" date="2016-10" db="EMBL/GenBank/DDBJ databases">
        <authorList>
            <person name="de Groot N.N."/>
        </authorList>
    </citation>
    <scope>NUCLEOTIDE SEQUENCE [LARGE SCALE GENOMIC DNA]</scope>
    <source>
        <strain evidence="2 3">DSM 25186</strain>
    </source>
</reference>
<dbReference type="EMBL" id="FNFO01000019">
    <property type="protein sequence ID" value="SDM66990.1"/>
    <property type="molecule type" value="Genomic_DNA"/>
</dbReference>
<feature type="region of interest" description="Disordered" evidence="1">
    <location>
        <begin position="13"/>
        <end position="48"/>
    </location>
</feature>
<dbReference type="Proteomes" id="UP000198510">
    <property type="component" value="Unassembled WGS sequence"/>
</dbReference>
<feature type="compositionally biased region" description="Pro residues" evidence="1">
    <location>
        <begin position="13"/>
        <end position="23"/>
    </location>
</feature>
<dbReference type="AlphaFoldDB" id="A0A1G9V4E6"/>
<proteinExistence type="predicted"/>
<feature type="compositionally biased region" description="Basic residues" evidence="1">
    <location>
        <begin position="26"/>
        <end position="48"/>
    </location>
</feature>